<name>A0ABX9KJH9_9FUSO</name>
<feature type="signal peptide" evidence="1">
    <location>
        <begin position="1"/>
        <end position="22"/>
    </location>
</feature>
<dbReference type="EMBL" id="QUAJ01000004">
    <property type="protein sequence ID" value="REI42506.1"/>
    <property type="molecule type" value="Genomic_DNA"/>
</dbReference>
<sequence length="1176" mass="135623">MNKKRIFMAVIFLMLLGVYALAETVVSTQGDFEESPVEKQLPYNVELISNGEEKPVIENNTFEGMKQNRRTDVIYRNRIKLENNKGLLWAVVDPVTISPKLNITSERGEIVPGMESWFKIYTNYSEFIKKWEIEIYKRGEDTPFINIEGTDIDFSKKILWTPPKEFFPGDEIEYRVKVWDGQGNFDETLLKSMEVVTEERWEKNTPAEEKGKRRKEGGEIYGRSALLIHNIPLDAAKVRFYGRDFEEDMKLYLGKKEIPVDKNGKFAFEEHFSPGAHILDLRIIDKEEVFHYPLEIEVPDKYNFIVGIADVKSGKYNVSGNDEILSKDHHYDESFYTDGRVAFYSKNRYKKYLLTAHMDTREDELKNIFSNLDERDNRSVFRDIQRDMYYTTYGDESTTYSDVNTQGKLYLKLEWDKNNFIWGNYNTGFTGTEFANYNRSLYGAKLDLRSRKSTPWGEDKNSLKAFISQPGTIFAHDSFLGTGGSLYYLKHTDMVVGSEKVWVEIKDKKTGLVVENLYLTGGEDYEIEYFQGRIILSRPLMQIVKDGQDGSIIKDDPLDGKEAYLRTDYEFYSTGTVDDDLSGGIRGGTWVNEGIYAGGTYVEGNDNDLDYTLKEADMILRKTRDTFLRLEVAESEGRESGSKFYSDDGGLSFREINENEKNQSGKAYSVKGKTRLSDLSEGLSDNVLAEGWYRKKEKGFSTSSLEDDREELNYGAKATYQYSKKLKLKFYYDYSEAVTDEKEEEKNLGAAAYYRYEKLLLSTELKGNHEEDADEKGDGFLGGIKGEYFFTPSTSLYTALQGTLYKDGDYETNDMITLGGKTKLGDKLRVDLESSQGSRGDSVQAGLDYSFGQNHDMYVNYLMSEDEGERGKTLTFGQKAKMGERYNVYQENQFVNSDADGNGLIQSYGLDFDATKKLRTGISYQQGDLDKKDDVIRRRSVSLFSSYDARVIFLRNKLEYRRDKGQDEKKHQWLTANRLKYVFNNEWTFQGKGNFSYTEDEVSNKNDARFAELSIGAAYRPVWSDRLNIISKYTYLYDLPSEGQDESVNDEKAHIFAIEEIYDLNEKWSLGGKVAYKRSMLREGRDDGNWFSNSTELYAVKGLYHIIKKWDIMGEYHWLVSRDAEDMSEGCLVSVQYHVNNNMKVGVGYNFTSFDDDLTKRDYDAKGWFINFIGKL</sequence>
<evidence type="ECO:0000313" key="3">
    <source>
        <dbReference type="Proteomes" id="UP000263486"/>
    </source>
</evidence>
<reference evidence="2 3" key="1">
    <citation type="submission" date="2018-08" db="EMBL/GenBank/DDBJ databases">
        <title>Draft genome sequence of Psychrilyobacter sp. strain SD5 isolated from Black Sea water.</title>
        <authorList>
            <person name="Yadav S."/>
            <person name="Villanueva L."/>
            <person name="Damste J.S.S."/>
        </authorList>
    </citation>
    <scope>NUCLEOTIDE SEQUENCE [LARGE SCALE GENOMIC DNA]</scope>
    <source>
        <strain evidence="2 3">SD5</strain>
    </source>
</reference>
<keyword evidence="3" id="KW-1185">Reference proteome</keyword>
<accession>A0ABX9KJH9</accession>
<evidence type="ECO:0000313" key="2">
    <source>
        <dbReference type="EMBL" id="REI42506.1"/>
    </source>
</evidence>
<dbReference type="RefSeq" id="WP_114641547.1">
    <property type="nucleotide sequence ID" value="NZ_JAACIO010000004.1"/>
</dbReference>
<proteinExistence type="predicted"/>
<dbReference type="InterPro" id="IPR023614">
    <property type="entry name" value="Porin_dom_sf"/>
</dbReference>
<protein>
    <submittedName>
        <fullName evidence="2">Uncharacterized protein</fullName>
    </submittedName>
</protein>
<dbReference type="Gene3D" id="2.40.160.10">
    <property type="entry name" value="Porin"/>
    <property type="match status" value="1"/>
</dbReference>
<dbReference type="SUPFAM" id="SSF56935">
    <property type="entry name" value="Porins"/>
    <property type="match status" value="1"/>
</dbReference>
<comment type="caution">
    <text evidence="2">The sequence shown here is derived from an EMBL/GenBank/DDBJ whole genome shotgun (WGS) entry which is preliminary data.</text>
</comment>
<organism evidence="2 3">
    <name type="scientific">Psychrilyobacter piezotolerans</name>
    <dbReference type="NCBI Taxonomy" id="2293438"/>
    <lineage>
        <taxon>Bacteria</taxon>
        <taxon>Fusobacteriati</taxon>
        <taxon>Fusobacteriota</taxon>
        <taxon>Fusobacteriia</taxon>
        <taxon>Fusobacteriales</taxon>
        <taxon>Fusobacteriaceae</taxon>
        <taxon>Psychrilyobacter</taxon>
    </lineage>
</organism>
<dbReference type="Proteomes" id="UP000263486">
    <property type="component" value="Unassembled WGS sequence"/>
</dbReference>
<keyword evidence="1" id="KW-0732">Signal</keyword>
<evidence type="ECO:0000256" key="1">
    <source>
        <dbReference type="SAM" id="SignalP"/>
    </source>
</evidence>
<gene>
    <name evidence="2" type="ORF">DYH56_03880</name>
</gene>
<feature type="chain" id="PRO_5045187780" evidence="1">
    <location>
        <begin position="23"/>
        <end position="1176"/>
    </location>
</feature>